<keyword evidence="3 4" id="KW-0732">Signal</keyword>
<comment type="subcellular location">
    <subcellularLocation>
        <location evidence="1">Cell envelope</location>
    </subcellularLocation>
</comment>
<dbReference type="AlphaFoldDB" id="A0A1H9ZV03"/>
<dbReference type="Proteomes" id="UP000199519">
    <property type="component" value="Unassembled WGS sequence"/>
</dbReference>
<evidence type="ECO:0000313" key="6">
    <source>
        <dbReference type="EMBL" id="SDF19455.1"/>
    </source>
</evidence>
<dbReference type="InterPro" id="IPR028082">
    <property type="entry name" value="Peripla_BP_I"/>
</dbReference>
<dbReference type="EMBL" id="FNBJ01000007">
    <property type="protein sequence ID" value="SDF19455.1"/>
    <property type="molecule type" value="Genomic_DNA"/>
</dbReference>
<dbReference type="PANTHER" id="PTHR46847:SF1">
    <property type="entry name" value="D-ALLOSE-BINDING PERIPLASMIC PROTEIN-RELATED"/>
    <property type="match status" value="1"/>
</dbReference>
<organism evidence="7 8">
    <name type="scientific">Halanaerobium congolense</name>
    <dbReference type="NCBI Taxonomy" id="54121"/>
    <lineage>
        <taxon>Bacteria</taxon>
        <taxon>Bacillati</taxon>
        <taxon>Bacillota</taxon>
        <taxon>Clostridia</taxon>
        <taxon>Halanaerobiales</taxon>
        <taxon>Halanaerobiaceae</taxon>
        <taxon>Halanaerobium</taxon>
    </lineage>
</organism>
<gene>
    <name evidence="6" type="ORF">SAMN04488598_107113</name>
    <name evidence="7" type="ORF">SAMN04515652_108113</name>
</gene>
<dbReference type="RefSeq" id="WP_089719820.1">
    <property type="nucleotide sequence ID" value="NZ_FNBJ01000007.1"/>
</dbReference>
<dbReference type="Gene3D" id="3.40.50.2300">
    <property type="match status" value="2"/>
</dbReference>
<dbReference type="Proteomes" id="UP000198612">
    <property type="component" value="Unassembled WGS sequence"/>
</dbReference>
<evidence type="ECO:0000259" key="5">
    <source>
        <dbReference type="Pfam" id="PF13407"/>
    </source>
</evidence>
<comment type="similarity">
    <text evidence="2">Belongs to the bacterial solute-binding protein 2 family.</text>
</comment>
<dbReference type="GO" id="GO:0030313">
    <property type="term" value="C:cell envelope"/>
    <property type="evidence" value="ECO:0007669"/>
    <property type="project" value="UniProtKB-SubCell"/>
</dbReference>
<reference evidence="8 9" key="1">
    <citation type="submission" date="2016-10" db="EMBL/GenBank/DDBJ databases">
        <authorList>
            <person name="Varghese N."/>
            <person name="Submissions S."/>
        </authorList>
    </citation>
    <scope>NUCLEOTIDE SEQUENCE [LARGE SCALE GENOMIC DNA]</scope>
    <source>
        <strain evidence="6 9">WG2</strain>
        <strain evidence="7 8">WG5</strain>
    </source>
</reference>
<dbReference type="GO" id="GO:0030246">
    <property type="term" value="F:carbohydrate binding"/>
    <property type="evidence" value="ECO:0007669"/>
    <property type="project" value="UniProtKB-ARBA"/>
</dbReference>
<dbReference type="Pfam" id="PF13407">
    <property type="entry name" value="Peripla_BP_4"/>
    <property type="match status" value="1"/>
</dbReference>
<evidence type="ECO:0000256" key="3">
    <source>
        <dbReference type="ARBA" id="ARBA00022729"/>
    </source>
</evidence>
<feature type="signal peptide" evidence="4">
    <location>
        <begin position="1"/>
        <end position="27"/>
    </location>
</feature>
<dbReference type="EMBL" id="FOHG01000008">
    <property type="protein sequence ID" value="SES85597.1"/>
    <property type="molecule type" value="Genomic_DNA"/>
</dbReference>
<evidence type="ECO:0000313" key="7">
    <source>
        <dbReference type="EMBL" id="SES85597.1"/>
    </source>
</evidence>
<evidence type="ECO:0000256" key="2">
    <source>
        <dbReference type="ARBA" id="ARBA00007639"/>
    </source>
</evidence>
<proteinExistence type="inferred from homology"/>
<dbReference type="InterPro" id="IPR025997">
    <property type="entry name" value="SBP_2_dom"/>
</dbReference>
<evidence type="ECO:0000256" key="1">
    <source>
        <dbReference type="ARBA" id="ARBA00004196"/>
    </source>
</evidence>
<dbReference type="PANTHER" id="PTHR46847">
    <property type="entry name" value="D-ALLOSE-BINDING PERIPLASMIC PROTEIN-RELATED"/>
    <property type="match status" value="1"/>
</dbReference>
<feature type="chain" id="PRO_5020472153" evidence="4">
    <location>
        <begin position="28"/>
        <end position="360"/>
    </location>
</feature>
<dbReference type="SUPFAM" id="SSF53822">
    <property type="entry name" value="Periplasmic binding protein-like I"/>
    <property type="match status" value="1"/>
</dbReference>
<evidence type="ECO:0000313" key="9">
    <source>
        <dbReference type="Proteomes" id="UP000199519"/>
    </source>
</evidence>
<feature type="domain" description="Periplasmic binding protein" evidence="5">
    <location>
        <begin position="57"/>
        <end position="303"/>
    </location>
</feature>
<keyword evidence="9" id="KW-1185">Reference proteome</keyword>
<name>A0A1H9ZV03_9FIRM</name>
<dbReference type="CDD" id="cd06305">
    <property type="entry name" value="PBP1_methylthioribose_binding-like"/>
    <property type="match status" value="1"/>
</dbReference>
<sequence length="360" mass="39749">MKKLASKSLVLFLVISFLMGASLMVMAQEVPEAIAGKDLKMALVKEWGTGTHMMMHINGTKAEAEKYGIKLSVIDANNDLLEMTNGIENAISNEMDAILISHGKADALYDSVEKALAAGIPVIVFDNDFDVPREIHQGKLVSIDQYDLMMGLISQMSLVEEMDGEANVVYNRVANVPPTDKRHRIWEGAILPTYTGIKAVATIDQGTDNPMGDAQTALETILTTSDEGEIDAVYAVWDEYAKGFYNAIVDSGKEIPLYSVDISNQDLAMMQDHPEIWRSSAAVNPAIVGEVQIRLALKALAGEDIPRYYSLDPVLVHVDDLPSKDEKRVSMDDLADYYDNWGSSDAFIEDWMYTLEESVK</sequence>
<evidence type="ECO:0000313" key="8">
    <source>
        <dbReference type="Proteomes" id="UP000198612"/>
    </source>
</evidence>
<evidence type="ECO:0000256" key="4">
    <source>
        <dbReference type="SAM" id="SignalP"/>
    </source>
</evidence>
<accession>A0A1H9ZV03</accession>
<protein>
    <submittedName>
        <fullName evidence="7">Monosaccharide ABC transporter substrate-binding protein, CUT2 family</fullName>
    </submittedName>
</protein>